<dbReference type="RefSeq" id="WP_071308858.1">
    <property type="nucleotide sequence ID" value="NZ_MLQR01000014.1"/>
</dbReference>
<keyword evidence="3" id="KW-1185">Reference proteome</keyword>
<dbReference type="AlphaFoldDB" id="A0A1S2LS08"/>
<sequence length="397" mass="45540">MKRSSKWDEKTIENQLKKLPKIEDRQTKEALFEKIQEKIHENEMIQRKKKSWFIPTIATASVVFLLMLLIPPFFNKQELTTDFPEIHDEAEIMMEMNGRTDEETGIDTTEKTFEIDLANELDEQGYVGAVTPYDEDRFNDQLVTIAVVTHLPSGEMIVPITLMVNEKSLSERFLAAKETFWGEQWGIGSFPPIPINTVTIENDGIVNIDIPENSLESLSSLESEMYRLVLKETFSQQKYSEIHFTSDGKPGVAWGPYGPLNEMNLQEPNRGYYVFHSNTNHKFLVRGNKEAQENISLAEVIEKMKQSEIELGYRASIRDDVTINNIEEDGDTAIITFTEGSVTEDTIDNLMMLEAIMFAARDFGHSYVQFKGINIDRIGPYQVKELVPIPNYINFIQ</sequence>
<evidence type="ECO:0000256" key="1">
    <source>
        <dbReference type="SAM" id="Phobius"/>
    </source>
</evidence>
<keyword evidence="1" id="KW-0472">Membrane</keyword>
<reference evidence="2 3" key="1">
    <citation type="submission" date="2016-10" db="EMBL/GenBank/DDBJ databases">
        <title>Draft genome sequences of four alkaliphilic bacteria belonging to the Anaerobacillus genus.</title>
        <authorList>
            <person name="Bassil N.M."/>
            <person name="Lloyd J.R."/>
        </authorList>
    </citation>
    <scope>NUCLEOTIDE SEQUENCE [LARGE SCALE GENOMIC DNA]</scope>
    <source>
        <strain evidence="2 3">DSM 18345</strain>
    </source>
</reference>
<evidence type="ECO:0000313" key="3">
    <source>
        <dbReference type="Proteomes" id="UP000179524"/>
    </source>
</evidence>
<name>A0A1S2LS08_9BACI</name>
<keyword evidence="1" id="KW-0812">Transmembrane</keyword>
<evidence type="ECO:0000313" key="2">
    <source>
        <dbReference type="EMBL" id="OIJ15114.1"/>
    </source>
</evidence>
<proteinExistence type="predicted"/>
<feature type="transmembrane region" description="Helical" evidence="1">
    <location>
        <begin position="52"/>
        <end position="74"/>
    </location>
</feature>
<gene>
    <name evidence="2" type="ORF">BKP37_06760</name>
</gene>
<evidence type="ECO:0008006" key="4">
    <source>
        <dbReference type="Google" id="ProtNLM"/>
    </source>
</evidence>
<dbReference type="Proteomes" id="UP000179524">
    <property type="component" value="Unassembled WGS sequence"/>
</dbReference>
<dbReference type="EMBL" id="MLQR01000014">
    <property type="protein sequence ID" value="OIJ15114.1"/>
    <property type="molecule type" value="Genomic_DNA"/>
</dbReference>
<accession>A0A1S2LS08</accession>
<dbReference type="OrthoDB" id="2965336at2"/>
<protein>
    <recommendedName>
        <fullName evidence="4">Sigma-X negative effector</fullName>
    </recommendedName>
</protein>
<keyword evidence="1" id="KW-1133">Transmembrane helix</keyword>
<organism evidence="2 3">
    <name type="scientific">Anaerobacillus alkalilacustris</name>
    <dbReference type="NCBI Taxonomy" id="393763"/>
    <lineage>
        <taxon>Bacteria</taxon>
        <taxon>Bacillati</taxon>
        <taxon>Bacillota</taxon>
        <taxon>Bacilli</taxon>
        <taxon>Bacillales</taxon>
        <taxon>Bacillaceae</taxon>
        <taxon>Anaerobacillus</taxon>
    </lineage>
</organism>
<comment type="caution">
    <text evidence="2">The sequence shown here is derived from an EMBL/GenBank/DDBJ whole genome shotgun (WGS) entry which is preliminary data.</text>
</comment>